<accession>A0A1J5PBZ5</accession>
<feature type="coiled-coil region" evidence="1">
    <location>
        <begin position="131"/>
        <end position="172"/>
    </location>
</feature>
<keyword evidence="1" id="KW-0175">Coiled coil</keyword>
<dbReference type="AlphaFoldDB" id="A0A1J5PBZ5"/>
<feature type="transmembrane region" description="Helical" evidence="3">
    <location>
        <begin position="177"/>
        <end position="198"/>
    </location>
</feature>
<organism evidence="4">
    <name type="scientific">mine drainage metagenome</name>
    <dbReference type="NCBI Taxonomy" id="410659"/>
    <lineage>
        <taxon>unclassified sequences</taxon>
        <taxon>metagenomes</taxon>
        <taxon>ecological metagenomes</taxon>
    </lineage>
</organism>
<keyword evidence="3" id="KW-1133">Transmembrane helix</keyword>
<feature type="region of interest" description="Disordered" evidence="2">
    <location>
        <begin position="276"/>
        <end position="309"/>
    </location>
</feature>
<gene>
    <name evidence="4" type="ORF">GALL_531160</name>
</gene>
<dbReference type="EMBL" id="MLJW01007421">
    <property type="protein sequence ID" value="OIQ65327.1"/>
    <property type="molecule type" value="Genomic_DNA"/>
</dbReference>
<sequence>MPAAVSAAASNAPAVALPATSNTLPVPAAVDAGASTAEAKVGPAVLKPVRVKHPRVKKKPLATKKLPHQRPAPVASLAQPEPQAAVAGKTVLRLEPLTALPSRAGAASAAAAVPASAAASAPELALAAVDALLQTKKIEALESEIKALKALVAKNNQNLADVRDHLAQAESERIPALLFYLVLGLLMCCMALLAWVVWQNRRGPAPQSHWWQRGEDRLPQTVFAAPQSAMESRQEPAVTVLAPATPLVPAAPAPDLAQQPEVDLDIDLDNLAMADTQLPEPEPTPAAPAPTPETAPAVAPEPPVTSAAGPDTVIIDHLDAPLTFQDDLPEMTLTPLPDAAPAEIKPAPAAAMSMLDLDFSSFTTEADLASPAEKLPKPG</sequence>
<comment type="caution">
    <text evidence="4">The sequence shown here is derived from an EMBL/GenBank/DDBJ whole genome shotgun (WGS) entry which is preliminary data.</text>
</comment>
<name>A0A1J5PBZ5_9ZZZZ</name>
<evidence type="ECO:0000313" key="4">
    <source>
        <dbReference type="EMBL" id="OIQ65327.1"/>
    </source>
</evidence>
<evidence type="ECO:0000256" key="3">
    <source>
        <dbReference type="SAM" id="Phobius"/>
    </source>
</evidence>
<proteinExistence type="predicted"/>
<evidence type="ECO:0000256" key="2">
    <source>
        <dbReference type="SAM" id="MobiDB-lite"/>
    </source>
</evidence>
<keyword evidence="3" id="KW-0472">Membrane</keyword>
<evidence type="ECO:0000256" key="1">
    <source>
        <dbReference type="SAM" id="Coils"/>
    </source>
</evidence>
<protein>
    <submittedName>
        <fullName evidence="4">Uncharacterized protein</fullName>
    </submittedName>
</protein>
<feature type="compositionally biased region" description="Pro residues" evidence="2">
    <location>
        <begin position="280"/>
        <end position="303"/>
    </location>
</feature>
<reference evidence="4" key="1">
    <citation type="submission" date="2016-10" db="EMBL/GenBank/DDBJ databases">
        <title>Sequence of Gallionella enrichment culture.</title>
        <authorList>
            <person name="Poehlein A."/>
            <person name="Muehling M."/>
            <person name="Daniel R."/>
        </authorList>
    </citation>
    <scope>NUCLEOTIDE SEQUENCE</scope>
</reference>
<keyword evidence="3" id="KW-0812">Transmembrane</keyword>